<keyword evidence="7 13" id="KW-0808">Transferase</keyword>
<dbReference type="SMART" id="SM00072">
    <property type="entry name" value="GuKc"/>
    <property type="match status" value="1"/>
</dbReference>
<evidence type="ECO:0000256" key="13">
    <source>
        <dbReference type="HAMAP-Rule" id="MF_00328"/>
    </source>
</evidence>
<evidence type="ECO:0000256" key="5">
    <source>
        <dbReference type="ARBA" id="ARBA00016296"/>
    </source>
</evidence>
<dbReference type="KEGG" id="osu:NT6N_10680"/>
<proteinExistence type="inferred from homology"/>
<dbReference type="PANTHER" id="PTHR23117">
    <property type="entry name" value="GUANYLATE KINASE-RELATED"/>
    <property type="match status" value="1"/>
</dbReference>
<comment type="function">
    <text evidence="1 13">Essential for recycling GMP and indirectly, cGMP.</text>
</comment>
<protein>
    <recommendedName>
        <fullName evidence="5 13">Guanylate kinase</fullName>
        <ecNumber evidence="4 13">2.7.4.8</ecNumber>
    </recommendedName>
    <alternativeName>
        <fullName evidence="11 13">GMP kinase</fullName>
    </alternativeName>
</protein>
<evidence type="ECO:0000256" key="4">
    <source>
        <dbReference type="ARBA" id="ARBA00012961"/>
    </source>
</evidence>
<comment type="subcellular location">
    <subcellularLocation>
        <location evidence="2 13">Cytoplasm</location>
    </subcellularLocation>
</comment>
<name>A0AAT9FJ90_9BACT</name>
<dbReference type="GO" id="GO:0005829">
    <property type="term" value="C:cytosol"/>
    <property type="evidence" value="ECO:0007669"/>
    <property type="project" value="TreeGrafter"/>
</dbReference>
<keyword evidence="8 13" id="KW-0547">Nucleotide-binding</keyword>
<dbReference type="NCBIfam" id="TIGR03263">
    <property type="entry name" value="guanyl_kin"/>
    <property type="match status" value="1"/>
</dbReference>
<evidence type="ECO:0000259" key="14">
    <source>
        <dbReference type="PROSITE" id="PS50052"/>
    </source>
</evidence>
<feature type="domain" description="Guanylate kinase-like" evidence="14">
    <location>
        <begin position="6"/>
        <end position="188"/>
    </location>
</feature>
<dbReference type="PANTHER" id="PTHR23117:SF13">
    <property type="entry name" value="GUANYLATE KINASE"/>
    <property type="match status" value="1"/>
</dbReference>
<accession>A0AAT9FJ90</accession>
<dbReference type="PROSITE" id="PS00856">
    <property type="entry name" value="GUANYLATE_KINASE_1"/>
    <property type="match status" value="1"/>
</dbReference>
<evidence type="ECO:0000256" key="9">
    <source>
        <dbReference type="ARBA" id="ARBA00022777"/>
    </source>
</evidence>
<dbReference type="InterPro" id="IPR008144">
    <property type="entry name" value="Guanylate_kin-like_dom"/>
</dbReference>
<reference evidence="15" key="1">
    <citation type="submission" date="2024-07" db="EMBL/GenBank/DDBJ databases">
        <title>Complete genome sequence of Verrucomicrobiaceae bacterium NT6N.</title>
        <authorList>
            <person name="Huang C."/>
            <person name="Takami H."/>
            <person name="Hamasaki K."/>
        </authorList>
    </citation>
    <scope>NUCLEOTIDE SEQUENCE</scope>
    <source>
        <strain evidence="15">NT6N</strain>
    </source>
</reference>
<dbReference type="HAMAP" id="MF_00328">
    <property type="entry name" value="Guanylate_kinase"/>
    <property type="match status" value="1"/>
</dbReference>
<feature type="binding site" evidence="13">
    <location>
        <begin position="13"/>
        <end position="20"/>
    </location>
    <ligand>
        <name>ATP</name>
        <dbReference type="ChEBI" id="CHEBI:30616"/>
    </ligand>
</feature>
<dbReference type="EC" id="2.7.4.8" evidence="4 13"/>
<dbReference type="InterPro" id="IPR008145">
    <property type="entry name" value="GK/Ca_channel_bsu"/>
</dbReference>
<dbReference type="SUPFAM" id="SSF52540">
    <property type="entry name" value="P-loop containing nucleoside triphosphate hydrolases"/>
    <property type="match status" value="1"/>
</dbReference>
<dbReference type="EMBL" id="AP026866">
    <property type="protein sequence ID" value="BDS06028.1"/>
    <property type="molecule type" value="Genomic_DNA"/>
</dbReference>
<evidence type="ECO:0000256" key="2">
    <source>
        <dbReference type="ARBA" id="ARBA00004496"/>
    </source>
</evidence>
<comment type="catalytic activity">
    <reaction evidence="12 13">
        <text>GMP + ATP = GDP + ADP</text>
        <dbReference type="Rhea" id="RHEA:20780"/>
        <dbReference type="ChEBI" id="CHEBI:30616"/>
        <dbReference type="ChEBI" id="CHEBI:58115"/>
        <dbReference type="ChEBI" id="CHEBI:58189"/>
        <dbReference type="ChEBI" id="CHEBI:456216"/>
        <dbReference type="EC" id="2.7.4.8"/>
    </reaction>
</comment>
<dbReference type="AlphaFoldDB" id="A0AAT9FJ90"/>
<evidence type="ECO:0000256" key="12">
    <source>
        <dbReference type="ARBA" id="ARBA00048594"/>
    </source>
</evidence>
<evidence type="ECO:0000313" key="15">
    <source>
        <dbReference type="EMBL" id="BDS06028.1"/>
    </source>
</evidence>
<evidence type="ECO:0000256" key="8">
    <source>
        <dbReference type="ARBA" id="ARBA00022741"/>
    </source>
</evidence>
<comment type="similarity">
    <text evidence="3 13">Belongs to the guanylate kinase family.</text>
</comment>
<dbReference type="FunFam" id="3.30.63.10:FF:000005">
    <property type="entry name" value="Guanylate kinase"/>
    <property type="match status" value="1"/>
</dbReference>
<keyword evidence="6 13" id="KW-0963">Cytoplasm</keyword>
<dbReference type="Gene3D" id="3.40.50.300">
    <property type="entry name" value="P-loop containing nucleotide triphosphate hydrolases"/>
    <property type="match status" value="1"/>
</dbReference>
<sequence>MCKRTGIILLVSGPSGSGKTTLCRRLADEGEAVYSTSCTTRPAREGEKHGHDYHFLTREDFEKRVAADEFIEYAEVHNNLYGTLKSEVMDHIVAGTDVVMDIDVQGADLVRSCAEPSIREALVELFVMPPSEDELRARLTGRGTDADDVIELRMKNAIEEMSHWHKYTYRLISATREEDYNSFKALLSAERLRTSRITNP</sequence>
<evidence type="ECO:0000256" key="10">
    <source>
        <dbReference type="ARBA" id="ARBA00022840"/>
    </source>
</evidence>
<dbReference type="InterPro" id="IPR017665">
    <property type="entry name" value="Guanylate_kinase"/>
</dbReference>
<evidence type="ECO:0000256" key="6">
    <source>
        <dbReference type="ARBA" id="ARBA00022490"/>
    </source>
</evidence>
<keyword evidence="10 13" id="KW-0067">ATP-binding</keyword>
<evidence type="ECO:0000256" key="1">
    <source>
        <dbReference type="ARBA" id="ARBA00003531"/>
    </source>
</evidence>
<dbReference type="GO" id="GO:0004385">
    <property type="term" value="F:GMP kinase activity"/>
    <property type="evidence" value="ECO:0007669"/>
    <property type="project" value="UniProtKB-UniRule"/>
</dbReference>
<dbReference type="InterPro" id="IPR020590">
    <property type="entry name" value="Guanylate_kinase_CS"/>
</dbReference>
<dbReference type="Pfam" id="PF00625">
    <property type="entry name" value="Guanylate_kin"/>
    <property type="match status" value="1"/>
</dbReference>
<dbReference type="InterPro" id="IPR027417">
    <property type="entry name" value="P-loop_NTPase"/>
</dbReference>
<dbReference type="GO" id="GO:0005524">
    <property type="term" value="F:ATP binding"/>
    <property type="evidence" value="ECO:0007669"/>
    <property type="project" value="UniProtKB-UniRule"/>
</dbReference>
<evidence type="ECO:0000256" key="3">
    <source>
        <dbReference type="ARBA" id="ARBA00005790"/>
    </source>
</evidence>
<gene>
    <name evidence="13 15" type="primary">gmk</name>
    <name evidence="15" type="ORF">NT6N_10680</name>
</gene>
<evidence type="ECO:0000256" key="11">
    <source>
        <dbReference type="ARBA" id="ARBA00030128"/>
    </source>
</evidence>
<evidence type="ECO:0000256" key="7">
    <source>
        <dbReference type="ARBA" id="ARBA00022679"/>
    </source>
</evidence>
<dbReference type="CDD" id="cd00071">
    <property type="entry name" value="GMPK"/>
    <property type="match status" value="1"/>
</dbReference>
<organism evidence="15">
    <name type="scientific">Oceaniferula spumae</name>
    <dbReference type="NCBI Taxonomy" id="2979115"/>
    <lineage>
        <taxon>Bacteria</taxon>
        <taxon>Pseudomonadati</taxon>
        <taxon>Verrucomicrobiota</taxon>
        <taxon>Verrucomicrobiia</taxon>
        <taxon>Verrucomicrobiales</taxon>
        <taxon>Verrucomicrobiaceae</taxon>
        <taxon>Oceaniferula</taxon>
    </lineage>
</organism>
<keyword evidence="9 13" id="KW-0418">Kinase</keyword>
<dbReference type="Gene3D" id="3.30.63.10">
    <property type="entry name" value="Guanylate Kinase phosphate binding domain"/>
    <property type="match status" value="1"/>
</dbReference>
<dbReference type="PROSITE" id="PS50052">
    <property type="entry name" value="GUANYLATE_KINASE_2"/>
    <property type="match status" value="1"/>
</dbReference>